<keyword evidence="2" id="KW-1185">Reference proteome</keyword>
<protein>
    <submittedName>
        <fullName evidence="1">Prevent-host-death protein</fullName>
    </submittedName>
</protein>
<reference evidence="1 2" key="1">
    <citation type="journal article" date="2015" name="Int. Biodeterior. Biodegradation">
        <title>Physiological and genetic screening methods for the isolation of methyl tert-butyl ether-degrading bacteria for bioremediation purposes.</title>
        <authorList>
            <person name="Guisado I.M."/>
            <person name="Purswani J."/>
            <person name="Gonzalez Lopez J."/>
            <person name="Pozo C."/>
        </authorList>
    </citation>
    <scope>NUCLEOTIDE SEQUENCE [LARGE SCALE GENOMIC DNA]</scope>
    <source>
        <strain evidence="1 2">SH7</strain>
    </source>
</reference>
<dbReference type="AlphaFoldDB" id="A0A0W1B1A2"/>
<dbReference type="PANTHER" id="PTHR38479">
    <property type="entry name" value="LMO0824 PROTEIN"/>
    <property type="match status" value="1"/>
</dbReference>
<accession>A0A0W1B1A2</accession>
<name>A0A0W1B1A2_9BACL</name>
<gene>
    <name evidence="1" type="ORF">UQ64_10815</name>
</gene>
<comment type="caution">
    <text evidence="1">The sequence shown here is derived from an EMBL/GenBank/DDBJ whole genome shotgun (WGS) entry which is preliminary data.</text>
</comment>
<dbReference type="RefSeq" id="WP_060622837.1">
    <property type="nucleotide sequence ID" value="NZ_LCZJ02000018.1"/>
</dbReference>
<evidence type="ECO:0000313" key="2">
    <source>
        <dbReference type="Proteomes" id="UP000054709"/>
    </source>
</evidence>
<dbReference type="EMBL" id="LCZJ02000018">
    <property type="protein sequence ID" value="KTD87312.1"/>
    <property type="molecule type" value="Genomic_DNA"/>
</dbReference>
<dbReference type="InterPro" id="IPR009351">
    <property type="entry name" value="AlkZ-like"/>
</dbReference>
<dbReference type="Proteomes" id="UP000054709">
    <property type="component" value="Unassembled WGS sequence"/>
</dbReference>
<dbReference type="Pfam" id="PF06224">
    <property type="entry name" value="AlkZ-like"/>
    <property type="match status" value="1"/>
</dbReference>
<sequence>MTNNLIANHRLCNQMIAGSLHYTPEQVVKKMGAIQAQDYMQAVWGIGLRSPGTKLADIERAIVDRKIILTWTLRGTLHFVPAEDVKWMLQLSAPRLASQTKRRMAELGLDDQTLERCREIIVDALKGGKQMDRSVLLQLIEEEGIHTGDQRGYYMLWNSAYQGLICFGPMNGKQQTIVLLEEWVPDFRELSYEGALQEIALRYFTARGWATVQDFAWWAGITLTDARRGLESVKNELQSEDIDGSEYWISTDRLTPADEDSGVYLLPGFDEYILGYKDRGAVLEPETAPLIVPGNNGIFLPMIVVGGKVVGTWKRTIKKKGIEIILHPFRELRNAEEAVFKAAERYAAFIGLPILKISLFSLMK</sequence>
<evidence type="ECO:0000313" key="1">
    <source>
        <dbReference type="EMBL" id="KTD87312.1"/>
    </source>
</evidence>
<proteinExistence type="predicted"/>
<dbReference type="PANTHER" id="PTHR38479:SF2">
    <property type="entry name" value="WINGED HELIX DNA-BINDING DOMAIN-CONTAINING PROTEIN"/>
    <property type="match status" value="1"/>
</dbReference>
<organism evidence="1 2">
    <name type="scientific">Paenibacillus etheri</name>
    <dbReference type="NCBI Taxonomy" id="1306852"/>
    <lineage>
        <taxon>Bacteria</taxon>
        <taxon>Bacillati</taxon>
        <taxon>Bacillota</taxon>
        <taxon>Bacilli</taxon>
        <taxon>Bacillales</taxon>
        <taxon>Paenibacillaceae</taxon>
        <taxon>Paenibacillus</taxon>
    </lineage>
</organism>
<dbReference type="OrthoDB" id="2210247at2"/>